<dbReference type="EC" id="5.1.3.13" evidence="3 5"/>
<dbReference type="CDD" id="cd00438">
    <property type="entry name" value="cupin_RmlC"/>
    <property type="match status" value="1"/>
</dbReference>
<evidence type="ECO:0000256" key="2">
    <source>
        <dbReference type="ARBA" id="ARBA00001997"/>
    </source>
</evidence>
<dbReference type="InterPro" id="IPR011051">
    <property type="entry name" value="RmlC_Cupin_sf"/>
</dbReference>
<protein>
    <recommendedName>
        <fullName evidence="4 5">dTDP-4-dehydrorhamnose 3,5-epimerase</fullName>
        <ecNumber evidence="3 5">5.1.3.13</ecNumber>
    </recommendedName>
    <alternativeName>
        <fullName evidence="5">Thymidine diphospho-4-keto-rhamnose 3,5-epimerase</fullName>
    </alternativeName>
</protein>
<accession>A0ABX0R6D9</accession>
<keyword evidence="5 6" id="KW-0413">Isomerase</keyword>
<dbReference type="SUPFAM" id="SSF51182">
    <property type="entry name" value="RmlC-like cupins"/>
    <property type="match status" value="1"/>
</dbReference>
<evidence type="ECO:0000313" key="6">
    <source>
        <dbReference type="EMBL" id="NIF20344.1"/>
    </source>
</evidence>
<proteinExistence type="inferred from homology"/>
<dbReference type="Pfam" id="PF00908">
    <property type="entry name" value="dTDP_sugar_isom"/>
    <property type="match status" value="1"/>
</dbReference>
<evidence type="ECO:0000256" key="3">
    <source>
        <dbReference type="ARBA" id="ARBA00012098"/>
    </source>
</evidence>
<comment type="pathway">
    <text evidence="5">Carbohydrate biosynthesis; dTDP-L-rhamnose biosynthesis.</text>
</comment>
<comment type="catalytic activity">
    <reaction evidence="1 5">
        <text>dTDP-4-dehydro-6-deoxy-alpha-D-glucose = dTDP-4-dehydro-beta-L-rhamnose</text>
        <dbReference type="Rhea" id="RHEA:16969"/>
        <dbReference type="ChEBI" id="CHEBI:57649"/>
        <dbReference type="ChEBI" id="CHEBI:62830"/>
        <dbReference type="EC" id="5.1.3.13"/>
    </reaction>
</comment>
<comment type="subunit">
    <text evidence="5">Homodimer.</text>
</comment>
<dbReference type="NCBIfam" id="TIGR01221">
    <property type="entry name" value="rmlC"/>
    <property type="match status" value="1"/>
</dbReference>
<dbReference type="EMBL" id="VWXF01000001">
    <property type="protein sequence ID" value="NIF20344.1"/>
    <property type="molecule type" value="Genomic_DNA"/>
</dbReference>
<evidence type="ECO:0000256" key="5">
    <source>
        <dbReference type="RuleBase" id="RU364069"/>
    </source>
</evidence>
<dbReference type="PANTHER" id="PTHR21047:SF2">
    <property type="entry name" value="THYMIDINE DIPHOSPHO-4-KETO-RHAMNOSE 3,5-EPIMERASE"/>
    <property type="match status" value="1"/>
</dbReference>
<dbReference type="Proteomes" id="UP001515683">
    <property type="component" value="Unassembled WGS sequence"/>
</dbReference>
<keyword evidence="7" id="KW-1185">Reference proteome</keyword>
<dbReference type="Gene3D" id="2.60.120.10">
    <property type="entry name" value="Jelly Rolls"/>
    <property type="match status" value="1"/>
</dbReference>
<dbReference type="PANTHER" id="PTHR21047">
    <property type="entry name" value="DTDP-6-DEOXY-D-GLUCOSE-3,5 EPIMERASE"/>
    <property type="match status" value="1"/>
</dbReference>
<reference evidence="6 7" key="1">
    <citation type="journal article" date="2019" name="bioRxiv">
        <title>Bacteria contribute to plant secondary compound degradation in a generalist herbivore system.</title>
        <authorList>
            <person name="Francoeur C.B."/>
            <person name="Khadempour L."/>
            <person name="Moreira-Soto R.D."/>
            <person name="Gotting K."/>
            <person name="Book A.J."/>
            <person name="Pinto-Tomas A.A."/>
            <person name="Keefover-Ring K."/>
            <person name="Currie C.R."/>
        </authorList>
    </citation>
    <scope>NUCLEOTIDE SEQUENCE [LARGE SCALE GENOMIC DNA]</scope>
    <source>
        <strain evidence="6">Acro-835</strain>
    </source>
</reference>
<name>A0ABX0R6D9_9GAMM</name>
<sequence>MKVSALDLPEIKLIEPRVFSDDRGFFLETFEQQRYQQLLETDLCFVQDNFSRSHRHVLRGMHFQRTRPQGKLVRVVHGAVFDVAVDVRPESATLGQWAGAVLSAENRAQLWIPPGFAHGFVVLSELADFEYKCTDYYCPQDEACLHWADADVGIAWPVSTPQLSDKDRAGLSLQALLASSQYPTK</sequence>
<dbReference type="GO" id="GO:0008830">
    <property type="term" value="F:dTDP-4-dehydrorhamnose 3,5-epimerase activity"/>
    <property type="evidence" value="ECO:0007669"/>
    <property type="project" value="UniProtKB-EC"/>
</dbReference>
<comment type="caution">
    <text evidence="6">The sequence shown here is derived from an EMBL/GenBank/DDBJ whole genome shotgun (WGS) entry which is preliminary data.</text>
</comment>
<gene>
    <name evidence="6" type="primary">rfbC</name>
    <name evidence="6" type="ORF">F3J40_01750</name>
</gene>
<evidence type="ECO:0000256" key="4">
    <source>
        <dbReference type="ARBA" id="ARBA00019595"/>
    </source>
</evidence>
<evidence type="ECO:0000256" key="1">
    <source>
        <dbReference type="ARBA" id="ARBA00001298"/>
    </source>
</evidence>
<evidence type="ECO:0000313" key="7">
    <source>
        <dbReference type="Proteomes" id="UP001515683"/>
    </source>
</evidence>
<dbReference type="InterPro" id="IPR000888">
    <property type="entry name" value="RmlC-like"/>
</dbReference>
<comment type="similarity">
    <text evidence="5">Belongs to the dTDP-4-dehydrorhamnose 3,5-epimerase family.</text>
</comment>
<dbReference type="InterPro" id="IPR014710">
    <property type="entry name" value="RmlC-like_jellyroll"/>
</dbReference>
<organism evidence="6 7">
    <name type="scientific">Candidatus Pantoea multigeneris</name>
    <dbReference type="NCBI Taxonomy" id="2608357"/>
    <lineage>
        <taxon>Bacteria</taxon>
        <taxon>Pseudomonadati</taxon>
        <taxon>Pseudomonadota</taxon>
        <taxon>Gammaproteobacteria</taxon>
        <taxon>Enterobacterales</taxon>
        <taxon>Erwiniaceae</taxon>
        <taxon>Pantoea</taxon>
    </lineage>
</organism>
<dbReference type="RefSeq" id="WP_167012306.1">
    <property type="nucleotide sequence ID" value="NZ_VWXF01000001.1"/>
</dbReference>
<comment type="function">
    <text evidence="2 5">Catalyzes the epimerization of the C3' and C5'positions of dTDP-6-deoxy-D-xylo-4-hexulose, forming dTDP-6-deoxy-L-lyxo-4-hexulose.</text>
</comment>